<keyword evidence="1" id="KW-0614">Plasmid</keyword>
<evidence type="ECO:0000313" key="2">
    <source>
        <dbReference type="EMBL" id="AGF34186.1"/>
    </source>
</evidence>
<protein>
    <submittedName>
        <fullName evidence="2">EscD</fullName>
    </submittedName>
</protein>
<geneLocation type="plasmid" evidence="1">
    <name>pEI2</name>
</geneLocation>
<name>Q9KI25_EDWIC</name>
<organism evidence="1">
    <name type="scientific">Edwardsiella ictaluri</name>
    <dbReference type="NCBI Taxonomy" id="67780"/>
    <lineage>
        <taxon>Bacteria</taxon>
        <taxon>Pseudomonadati</taxon>
        <taxon>Pseudomonadota</taxon>
        <taxon>Gammaproteobacteria</taxon>
        <taxon>Enterobacterales</taxon>
        <taxon>Hafniaceae</taxon>
        <taxon>Edwardsiella</taxon>
    </lineage>
</organism>
<sequence length="149" mass="16458">MLPTRKLPHMTVISTNVLQAQIGNMLTGFGLPLDTLHTLAAERTLALQLEGLPDLMLSLVEEEIWLWSMLQNLSTNRLIDCAPAVLTQLIRPVDGILGGQLTLGEGEKGYELKGQVNPRWLDQENGLLITTQGFIRLLAVFCHATETDN</sequence>
<dbReference type="Pfam" id="PF03519">
    <property type="entry name" value="Invas_SpaK"/>
    <property type="match status" value="1"/>
</dbReference>
<dbReference type="PHI-base" id="PHI:3699"/>
<dbReference type="AlphaFoldDB" id="Q9KI25"/>
<evidence type="ECO:0000313" key="1">
    <source>
        <dbReference type="EMBL" id="AAF85960.1"/>
    </source>
</evidence>
<dbReference type="CDD" id="cd17035">
    <property type="entry name" value="T3SC_IB_Spa15-like"/>
    <property type="match status" value="1"/>
</dbReference>
<proteinExistence type="predicted"/>
<reference evidence="1" key="1">
    <citation type="submission" date="2000-03" db="EMBL/GenBank/DDBJ databases">
        <title>Sequencing and Analysis of the Edwardsiella ictaluri Plasmids.</title>
        <authorList>
            <person name="Fernandez D.H."/>
            <person name="Cooley L.P."/>
            <person name="Thune R.L."/>
        </authorList>
    </citation>
    <scope>NUCLEOTIDE SEQUENCE</scope>
    <source>
        <plasmid evidence="1">pEI2</plasmid>
    </source>
</reference>
<dbReference type="EMBL" id="KC286618">
    <property type="protein sequence ID" value="AGF34186.1"/>
    <property type="molecule type" value="Genomic_DNA"/>
</dbReference>
<accession>Q9KI25</accession>
<dbReference type="Gene3D" id="3.30.1460.10">
    <property type="match status" value="1"/>
</dbReference>
<dbReference type="EMBL" id="AF244084">
    <property type="protein sequence ID" value="AAF85960.1"/>
    <property type="molecule type" value="Genomic_DNA"/>
</dbReference>
<geneLocation type="plasmid" evidence="2">
    <name>2s-pEI2</name>
</geneLocation>
<dbReference type="SUPFAM" id="SSF69635">
    <property type="entry name" value="Type III secretory system chaperone-like"/>
    <property type="match status" value="1"/>
</dbReference>
<dbReference type="InterPro" id="IPR003065">
    <property type="entry name" value="Invas_SpaK"/>
</dbReference>
<reference evidence="2" key="2">
    <citation type="submission" date="2012-12" db="EMBL/GenBank/DDBJ databases">
        <title>Edwardsiella ictaluri plasmid 2s-pEI2.</title>
        <authorList>
            <person name="Dubytska L.P."/>
            <person name="Thune R.L."/>
        </authorList>
    </citation>
    <scope>NUCLEOTIDE SEQUENCE</scope>
    <source>
        <strain evidence="2">2s</strain>
        <plasmid evidence="2">2s-pEI2</plasmid>
    </source>
</reference>